<keyword evidence="2" id="KW-1185">Reference proteome</keyword>
<reference evidence="1 2" key="1">
    <citation type="submission" date="2018-07" db="EMBL/GenBank/DDBJ databases">
        <title>A high quality draft genome assembly of the barn swallow (H. rustica rustica).</title>
        <authorList>
            <person name="Formenti G."/>
            <person name="Chiara M."/>
            <person name="Poveda L."/>
            <person name="Francoijs K.-J."/>
            <person name="Bonisoli-Alquati A."/>
            <person name="Canova L."/>
            <person name="Gianfranceschi L."/>
            <person name="Horner D.S."/>
            <person name="Saino N."/>
        </authorList>
    </citation>
    <scope>NUCLEOTIDE SEQUENCE [LARGE SCALE GENOMIC DNA]</scope>
    <source>
        <strain evidence="1">Chelidonia</strain>
        <tissue evidence="1">Blood</tissue>
    </source>
</reference>
<dbReference type="EMBL" id="QRBI01000099">
    <property type="protein sequence ID" value="RMC17343.1"/>
    <property type="molecule type" value="Genomic_DNA"/>
</dbReference>
<evidence type="ECO:0000313" key="2">
    <source>
        <dbReference type="Proteomes" id="UP000269221"/>
    </source>
</evidence>
<evidence type="ECO:0000313" key="1">
    <source>
        <dbReference type="EMBL" id="RMC17343.1"/>
    </source>
</evidence>
<dbReference type="Proteomes" id="UP000269221">
    <property type="component" value="Unassembled WGS sequence"/>
</dbReference>
<protein>
    <recommendedName>
        <fullName evidence="3">Reverse transcriptase domain-containing protein</fullName>
    </recommendedName>
</protein>
<name>A0A3M0KW01_HIRRU</name>
<dbReference type="OrthoDB" id="416454at2759"/>
<accession>A0A3M0KW01</accession>
<proteinExistence type="predicted"/>
<comment type="caution">
    <text evidence="1">The sequence shown here is derived from an EMBL/GenBank/DDBJ whole genome shotgun (WGS) entry which is preliminary data.</text>
</comment>
<organism evidence="1 2">
    <name type="scientific">Hirundo rustica rustica</name>
    <dbReference type="NCBI Taxonomy" id="333673"/>
    <lineage>
        <taxon>Eukaryota</taxon>
        <taxon>Metazoa</taxon>
        <taxon>Chordata</taxon>
        <taxon>Craniata</taxon>
        <taxon>Vertebrata</taxon>
        <taxon>Euteleostomi</taxon>
        <taxon>Archelosauria</taxon>
        <taxon>Archosauria</taxon>
        <taxon>Dinosauria</taxon>
        <taxon>Saurischia</taxon>
        <taxon>Theropoda</taxon>
        <taxon>Coelurosauria</taxon>
        <taxon>Aves</taxon>
        <taxon>Neognathae</taxon>
        <taxon>Neoaves</taxon>
        <taxon>Telluraves</taxon>
        <taxon>Australaves</taxon>
        <taxon>Passeriformes</taxon>
        <taxon>Sylvioidea</taxon>
        <taxon>Hirundinidae</taxon>
        <taxon>Hirundo</taxon>
    </lineage>
</organism>
<dbReference type="PANTHER" id="PTHR33332">
    <property type="entry name" value="REVERSE TRANSCRIPTASE DOMAIN-CONTAINING PROTEIN"/>
    <property type="match status" value="1"/>
</dbReference>
<dbReference type="AlphaFoldDB" id="A0A3M0KW01"/>
<evidence type="ECO:0008006" key="3">
    <source>
        <dbReference type="Google" id="ProtNLM"/>
    </source>
</evidence>
<gene>
    <name evidence="1" type="ORF">DUI87_05924</name>
</gene>
<sequence length="117" mass="12787">MNEQLAHGQDTKSYSDWGDIQPQSVTSGVLQGSILSSVLFNIFMINLDAGLQGVLDKFADDTKLEGAADSLEGRKALQIDLNNVEDWAITYGVQQGKVLDSAQAEYNPGCTDWAMRF</sequence>
<dbReference type="STRING" id="333673.A0A3M0KW01"/>